<comment type="similarity">
    <text evidence="2">Belongs to the bacterial solute-binding protein 8 family.</text>
</comment>
<evidence type="ECO:0000256" key="2">
    <source>
        <dbReference type="ARBA" id="ARBA00008814"/>
    </source>
</evidence>
<evidence type="ECO:0000256" key="6">
    <source>
        <dbReference type="SAM" id="SignalP"/>
    </source>
</evidence>
<keyword evidence="4 6" id="KW-0732">Signal</keyword>
<dbReference type="EMBL" id="CP121252">
    <property type="protein sequence ID" value="WFP16482.1"/>
    <property type="molecule type" value="Genomic_DNA"/>
</dbReference>
<evidence type="ECO:0000259" key="7">
    <source>
        <dbReference type="PROSITE" id="PS50983"/>
    </source>
</evidence>
<dbReference type="PROSITE" id="PS50983">
    <property type="entry name" value="FE_B12_PBP"/>
    <property type="match status" value="1"/>
</dbReference>
<evidence type="ECO:0000256" key="4">
    <source>
        <dbReference type="ARBA" id="ARBA00022729"/>
    </source>
</evidence>
<organism evidence="8 9">
    <name type="scientific">Citricoccus muralis</name>
    <dbReference type="NCBI Taxonomy" id="169134"/>
    <lineage>
        <taxon>Bacteria</taxon>
        <taxon>Bacillati</taxon>
        <taxon>Actinomycetota</taxon>
        <taxon>Actinomycetes</taxon>
        <taxon>Micrococcales</taxon>
        <taxon>Micrococcaceae</taxon>
        <taxon>Citricoccus</taxon>
    </lineage>
</organism>
<keyword evidence="9" id="KW-1185">Reference proteome</keyword>
<gene>
    <name evidence="8" type="ORF">P8192_14060</name>
</gene>
<dbReference type="PANTHER" id="PTHR30532">
    <property type="entry name" value="IRON III DICITRATE-BINDING PERIPLASMIC PROTEIN"/>
    <property type="match status" value="1"/>
</dbReference>
<keyword evidence="3" id="KW-0813">Transport</keyword>
<dbReference type="PROSITE" id="PS51257">
    <property type="entry name" value="PROKAR_LIPOPROTEIN"/>
    <property type="match status" value="1"/>
</dbReference>
<feature type="signal peptide" evidence="6">
    <location>
        <begin position="1"/>
        <end position="31"/>
    </location>
</feature>
<dbReference type="InterPro" id="IPR051313">
    <property type="entry name" value="Bact_iron-sidero_bind"/>
</dbReference>
<dbReference type="Pfam" id="PF01497">
    <property type="entry name" value="Peripla_BP_2"/>
    <property type="match status" value="1"/>
</dbReference>
<evidence type="ECO:0000256" key="1">
    <source>
        <dbReference type="ARBA" id="ARBA00004196"/>
    </source>
</evidence>
<accession>A0ABY8H793</accession>
<dbReference type="SUPFAM" id="SSF53807">
    <property type="entry name" value="Helical backbone' metal receptor"/>
    <property type="match status" value="1"/>
</dbReference>
<evidence type="ECO:0000313" key="9">
    <source>
        <dbReference type="Proteomes" id="UP001219037"/>
    </source>
</evidence>
<reference evidence="8 9" key="1">
    <citation type="submission" date="2023-04" db="EMBL/GenBank/DDBJ databases">
        <title>Funneling lignin-derived compounds into biodiesel using alkali-halophilic Citricoccus sp. P2.</title>
        <authorList>
            <person name="Luo C.-B."/>
        </authorList>
    </citation>
    <scope>NUCLEOTIDE SEQUENCE [LARGE SCALE GENOMIC DNA]</scope>
    <source>
        <strain evidence="8 9">P2</strain>
    </source>
</reference>
<protein>
    <submittedName>
        <fullName evidence="8">ABC transporter substrate-binding protein</fullName>
    </submittedName>
</protein>
<feature type="region of interest" description="Disordered" evidence="5">
    <location>
        <begin position="33"/>
        <end position="53"/>
    </location>
</feature>
<dbReference type="InterPro" id="IPR002491">
    <property type="entry name" value="ABC_transptr_periplasmic_BD"/>
</dbReference>
<dbReference type="Gene3D" id="3.40.50.1980">
    <property type="entry name" value="Nitrogenase molybdenum iron protein domain"/>
    <property type="match status" value="2"/>
</dbReference>
<feature type="compositionally biased region" description="Low complexity" evidence="5">
    <location>
        <begin position="38"/>
        <end position="52"/>
    </location>
</feature>
<name>A0ABY8H793_9MICC</name>
<sequence>MSPRPLNRASRRLLSLTAMLAASGLTLSACSADDDGATDSASASENGAASGEFPRSVEHAFGTTEIPEQPERVATVGWASHDISLALGVAPVGIPEQSYGGNEGGATDWYDDAVAELGADAPETYVEAEELAYEAIAATEPDVILAVQSAITQEQFDQLSDIAPVVAYPEDSPNYTTSWQDGTTLVGEALGKETEAEEVISSTEQALTDYASEHADVLEGTTFIYGAVDPASADPVSVYTEGDARVQFLQSLGLEQAPAAVEAADGAEGFSVVVSPENAASLESDLLITWAMDDSVRAAVEGDDLLSSIPAITNDAWVLQTDAPQIYAISTATPLSVPWALDNTMPEILEAAEAAQG</sequence>
<comment type="subcellular location">
    <subcellularLocation>
        <location evidence="1">Cell envelope</location>
    </subcellularLocation>
</comment>
<dbReference type="PANTHER" id="PTHR30532:SF24">
    <property type="entry name" value="FERRIC ENTEROBACTIN-BINDING PERIPLASMIC PROTEIN FEPB"/>
    <property type="match status" value="1"/>
</dbReference>
<dbReference type="Proteomes" id="UP001219037">
    <property type="component" value="Chromosome"/>
</dbReference>
<evidence type="ECO:0000313" key="8">
    <source>
        <dbReference type="EMBL" id="WFP16482.1"/>
    </source>
</evidence>
<proteinExistence type="inferred from homology"/>
<evidence type="ECO:0000256" key="3">
    <source>
        <dbReference type="ARBA" id="ARBA00022448"/>
    </source>
</evidence>
<evidence type="ECO:0000256" key="5">
    <source>
        <dbReference type="SAM" id="MobiDB-lite"/>
    </source>
</evidence>
<feature type="domain" description="Fe/B12 periplasmic-binding" evidence="7">
    <location>
        <begin position="72"/>
        <end position="352"/>
    </location>
</feature>
<feature type="chain" id="PRO_5046487584" evidence="6">
    <location>
        <begin position="32"/>
        <end position="357"/>
    </location>
</feature>
<dbReference type="RefSeq" id="WP_278157621.1">
    <property type="nucleotide sequence ID" value="NZ_CP121252.1"/>
</dbReference>